<dbReference type="PRINTS" id="PR00463">
    <property type="entry name" value="EP450I"/>
</dbReference>
<comment type="similarity">
    <text evidence="2 6">Belongs to the cytochrome P450 family.</text>
</comment>
<evidence type="ECO:0000256" key="4">
    <source>
        <dbReference type="ARBA" id="ARBA00023002"/>
    </source>
</evidence>
<keyword evidence="5 6" id="KW-0408">Iron</keyword>
<keyword evidence="3 6" id="KW-0479">Metal-binding</keyword>
<accession>A0ABR0K9M2</accession>
<comment type="cofactor">
    <cofactor evidence="1">
        <name>heme</name>
        <dbReference type="ChEBI" id="CHEBI:30413"/>
    </cofactor>
</comment>
<dbReference type="InterPro" id="IPR050121">
    <property type="entry name" value="Cytochrome_P450_monoxygenase"/>
</dbReference>
<dbReference type="EMBL" id="JAVRRG010000069">
    <property type="protein sequence ID" value="KAK5091795.1"/>
    <property type="molecule type" value="Genomic_DNA"/>
</dbReference>
<dbReference type="SUPFAM" id="SSF48264">
    <property type="entry name" value="Cytochrome P450"/>
    <property type="match status" value="1"/>
</dbReference>
<dbReference type="InterPro" id="IPR036396">
    <property type="entry name" value="Cyt_P450_sf"/>
</dbReference>
<organism evidence="7 8">
    <name type="scientific">Lithohypha guttulata</name>
    <dbReference type="NCBI Taxonomy" id="1690604"/>
    <lineage>
        <taxon>Eukaryota</taxon>
        <taxon>Fungi</taxon>
        <taxon>Dikarya</taxon>
        <taxon>Ascomycota</taxon>
        <taxon>Pezizomycotina</taxon>
        <taxon>Eurotiomycetes</taxon>
        <taxon>Chaetothyriomycetidae</taxon>
        <taxon>Chaetothyriales</taxon>
        <taxon>Trichomeriaceae</taxon>
        <taxon>Lithohypha</taxon>
    </lineage>
</organism>
<dbReference type="Gene3D" id="1.10.630.10">
    <property type="entry name" value="Cytochrome P450"/>
    <property type="match status" value="1"/>
</dbReference>
<proteinExistence type="inferred from homology"/>
<name>A0ABR0K9M2_9EURO</name>
<evidence type="ECO:0000256" key="3">
    <source>
        <dbReference type="ARBA" id="ARBA00022723"/>
    </source>
</evidence>
<dbReference type="PRINTS" id="PR00385">
    <property type="entry name" value="P450"/>
</dbReference>
<comment type="caution">
    <text evidence="7">The sequence shown here is derived from an EMBL/GenBank/DDBJ whole genome shotgun (WGS) entry which is preliminary data.</text>
</comment>
<keyword evidence="4 6" id="KW-0560">Oxidoreductase</keyword>
<reference evidence="7 8" key="1">
    <citation type="submission" date="2023-08" db="EMBL/GenBank/DDBJ databases">
        <title>Black Yeasts Isolated from many extreme environments.</title>
        <authorList>
            <person name="Coleine C."/>
            <person name="Stajich J.E."/>
            <person name="Selbmann L."/>
        </authorList>
    </citation>
    <scope>NUCLEOTIDE SEQUENCE [LARGE SCALE GENOMIC DNA]</scope>
    <source>
        <strain evidence="7 8">CCFEE 5885</strain>
    </source>
</reference>
<dbReference type="InterPro" id="IPR017972">
    <property type="entry name" value="Cyt_P450_CS"/>
</dbReference>
<dbReference type="PANTHER" id="PTHR24305:SF232">
    <property type="entry name" value="P450, PUTATIVE (EUROFUNG)-RELATED"/>
    <property type="match status" value="1"/>
</dbReference>
<keyword evidence="8" id="KW-1185">Reference proteome</keyword>
<evidence type="ECO:0000256" key="2">
    <source>
        <dbReference type="ARBA" id="ARBA00010617"/>
    </source>
</evidence>
<protein>
    <recommendedName>
        <fullName evidence="9">Cytochrome P450</fullName>
    </recommendedName>
</protein>
<gene>
    <name evidence="7" type="ORF">LTR24_005794</name>
</gene>
<keyword evidence="6" id="KW-0349">Heme</keyword>
<dbReference type="Pfam" id="PF00067">
    <property type="entry name" value="p450"/>
    <property type="match status" value="2"/>
</dbReference>
<dbReference type="CDD" id="cd11060">
    <property type="entry name" value="CYP57A1-like"/>
    <property type="match status" value="1"/>
</dbReference>
<dbReference type="PANTHER" id="PTHR24305">
    <property type="entry name" value="CYTOCHROME P450"/>
    <property type="match status" value="1"/>
</dbReference>
<dbReference type="InterPro" id="IPR002401">
    <property type="entry name" value="Cyt_P450_E_grp-I"/>
</dbReference>
<evidence type="ECO:0000313" key="8">
    <source>
        <dbReference type="Proteomes" id="UP001345013"/>
    </source>
</evidence>
<evidence type="ECO:0000313" key="7">
    <source>
        <dbReference type="EMBL" id="KAK5091795.1"/>
    </source>
</evidence>
<dbReference type="Proteomes" id="UP001345013">
    <property type="component" value="Unassembled WGS sequence"/>
</dbReference>
<sequence>MTTLVQFEPFVDSTTSQFLKQLNTKYARGSGTICDFSKWLQYYAFDVIGELTFSKRLGFVDNGRDVDGIISALEWLLNYAAVVGLRNFGGSSRGADIPVQIGQMPSLDKLYLKNPIRMALSRLGWTSSNTPVAEFARKRIAEKLDSEKLVLQDGSIASGAEPAVRRDFVSRFLEAHEKDPSFITKDRVLALTMANMFVGSDTTSISLLGIFYYLLKYPMDMDRLVAELHAQKANGNFDRDDGLVRWDQVKDLPFLNAVIKEGFRCHPAAGLPLERKVPEGGRTICGRYLPAGAIVGCSAWVIHRDESIFGTDAEQYRPSRWIEASEPQRRLMDASLFHFGAGSRTCIGKNISFLEIYKLVPAVLLRFQVELAYPEKEWRLHNAWFVKPSELFVKLKPRGASEPQL</sequence>
<dbReference type="PROSITE" id="PS00086">
    <property type="entry name" value="CYTOCHROME_P450"/>
    <property type="match status" value="1"/>
</dbReference>
<evidence type="ECO:0000256" key="1">
    <source>
        <dbReference type="ARBA" id="ARBA00001971"/>
    </source>
</evidence>
<dbReference type="InterPro" id="IPR001128">
    <property type="entry name" value="Cyt_P450"/>
</dbReference>
<evidence type="ECO:0000256" key="6">
    <source>
        <dbReference type="RuleBase" id="RU000461"/>
    </source>
</evidence>
<evidence type="ECO:0008006" key="9">
    <source>
        <dbReference type="Google" id="ProtNLM"/>
    </source>
</evidence>
<evidence type="ECO:0000256" key="5">
    <source>
        <dbReference type="ARBA" id="ARBA00023004"/>
    </source>
</evidence>
<keyword evidence="6" id="KW-0503">Monooxygenase</keyword>